<proteinExistence type="predicted"/>
<dbReference type="Pfam" id="PF05960">
    <property type="entry name" value="DUF885"/>
    <property type="match status" value="1"/>
</dbReference>
<accession>A0A6G9CLX4</accession>
<dbReference type="Proteomes" id="UP000502345">
    <property type="component" value="Chromosome"/>
</dbReference>
<dbReference type="PANTHER" id="PTHR33361:SF2">
    <property type="entry name" value="DUF885 DOMAIN-CONTAINING PROTEIN"/>
    <property type="match status" value="1"/>
</dbReference>
<dbReference type="InterPro" id="IPR010281">
    <property type="entry name" value="DUF885"/>
</dbReference>
<dbReference type="AlphaFoldDB" id="A0A6G9CLX4"/>
<evidence type="ECO:0000313" key="2">
    <source>
        <dbReference type="Proteomes" id="UP000502345"/>
    </source>
</evidence>
<dbReference type="PANTHER" id="PTHR33361">
    <property type="entry name" value="GLR0591 PROTEIN"/>
    <property type="match status" value="1"/>
</dbReference>
<name>A0A6G9CLX4_RHOER</name>
<evidence type="ECO:0000313" key="1">
    <source>
        <dbReference type="EMBL" id="QIP37872.1"/>
    </source>
</evidence>
<dbReference type="RefSeq" id="WP_263654416.1">
    <property type="nucleotide sequence ID" value="NZ_CP050124.1"/>
</dbReference>
<protein>
    <recommendedName>
        <fullName evidence="3">DUF885 domain-containing protein</fullName>
    </recommendedName>
</protein>
<reference evidence="1 2" key="1">
    <citation type="submission" date="2020-03" db="EMBL/GenBank/DDBJ databases">
        <title>Screen low temperature-resistant strains for efficient degradation of petroleum hydrocarbons under the low temperature.</title>
        <authorList>
            <person name="Wang Y."/>
            <person name="Chen J."/>
        </authorList>
    </citation>
    <scope>NUCLEOTIDE SEQUENCE [LARGE SCALE GENOMIC DNA]</scope>
    <source>
        <strain evidence="1 2">KB1</strain>
    </source>
</reference>
<gene>
    <name evidence="1" type="ORF">G9444_0628</name>
</gene>
<dbReference type="EMBL" id="CP050124">
    <property type="protein sequence ID" value="QIP37872.1"/>
    <property type="molecule type" value="Genomic_DNA"/>
</dbReference>
<sequence length="392" mass="42787">MIPLVALKSFVTRSRFDYHYVHQTLRGEQNLRTQTVVDAIADDYFDRYLLLNPLAATYLGVEGTHNSFPDLSPDGLAEMSALRRRTLASLEGAEGADSVDRVTIAALRESLSVAEELRSAGREDSLLRNIASPVQEVREIFDLMPKQSADDWSAIATRMSRVPEVLHGYARSLHEASDRGDISPRRQIIAVVQQLSRNGGQGGVFATLVESAPQSLAQSLRTDLLKAAASAREACYDLAEFLSDNLLPTASDRDAVGIDVYKLHSRASLGTVIDLAETYEWGQAELARITAEMIQLGDKILPGASLREVHSFLDADETRLIRGRGALVEWMQSKTDIAVEACAGTHFDIPHALRVIECGISPGGTGAITYTPPTEDFERARTNVVGLARRGG</sequence>
<organism evidence="1 2">
    <name type="scientific">Rhodococcus erythropolis</name>
    <name type="common">Arthrobacter picolinophilus</name>
    <dbReference type="NCBI Taxonomy" id="1833"/>
    <lineage>
        <taxon>Bacteria</taxon>
        <taxon>Bacillati</taxon>
        <taxon>Actinomycetota</taxon>
        <taxon>Actinomycetes</taxon>
        <taxon>Mycobacteriales</taxon>
        <taxon>Nocardiaceae</taxon>
        <taxon>Rhodococcus</taxon>
        <taxon>Rhodococcus erythropolis group</taxon>
    </lineage>
</organism>
<evidence type="ECO:0008006" key="3">
    <source>
        <dbReference type="Google" id="ProtNLM"/>
    </source>
</evidence>